<evidence type="ECO:0000313" key="2">
    <source>
        <dbReference type="Proteomes" id="UP000287394"/>
    </source>
</evidence>
<dbReference type="Proteomes" id="UP000287394">
    <property type="component" value="Chromosome"/>
</dbReference>
<accession>A0A402D6V8</accession>
<organism evidence="1 2">
    <name type="scientific">Capsulimonas corticalis</name>
    <dbReference type="NCBI Taxonomy" id="2219043"/>
    <lineage>
        <taxon>Bacteria</taxon>
        <taxon>Bacillati</taxon>
        <taxon>Armatimonadota</taxon>
        <taxon>Armatimonadia</taxon>
        <taxon>Capsulimonadales</taxon>
        <taxon>Capsulimonadaceae</taxon>
        <taxon>Capsulimonas</taxon>
    </lineage>
</organism>
<sequence length="72" mass="8002">MTELETTLSDLDNWTQTFDTVTADARVSLGAEHDVALAVQYGREAWKRYVAAAGGKPDPDVRDRTPAAFFRE</sequence>
<keyword evidence="2" id="KW-1185">Reference proteome</keyword>
<reference evidence="1 2" key="1">
    <citation type="journal article" date="2019" name="Int. J. Syst. Evol. Microbiol.">
        <title>Capsulimonas corticalis gen. nov., sp. nov., an aerobic capsulated bacterium, of a novel bacterial order, Capsulimonadales ord. nov., of the class Armatimonadia of the phylum Armatimonadetes.</title>
        <authorList>
            <person name="Li J."/>
            <person name="Kudo C."/>
            <person name="Tonouchi A."/>
        </authorList>
    </citation>
    <scope>NUCLEOTIDE SEQUENCE [LARGE SCALE GENOMIC DNA]</scope>
    <source>
        <strain evidence="1 2">AX-7</strain>
    </source>
</reference>
<gene>
    <name evidence="1" type="ORF">CCAX7_36310</name>
</gene>
<dbReference type="AlphaFoldDB" id="A0A402D6V8"/>
<name>A0A402D6V8_9BACT</name>
<dbReference type="EMBL" id="AP025739">
    <property type="protein sequence ID" value="BDI31580.1"/>
    <property type="molecule type" value="Genomic_DNA"/>
</dbReference>
<evidence type="ECO:0000313" key="1">
    <source>
        <dbReference type="EMBL" id="BDI31580.1"/>
    </source>
</evidence>
<protein>
    <submittedName>
        <fullName evidence="1">Uncharacterized protein</fullName>
    </submittedName>
</protein>
<proteinExistence type="predicted"/>
<dbReference type="RefSeq" id="WP_119325195.1">
    <property type="nucleotide sequence ID" value="NZ_AP025739.1"/>
</dbReference>
<dbReference type="KEGG" id="ccot:CCAX7_36310"/>